<evidence type="ECO:0000313" key="2">
    <source>
        <dbReference type="EMBL" id="GAA3950478.1"/>
    </source>
</evidence>
<dbReference type="InterPro" id="IPR009875">
    <property type="entry name" value="PilZ_domain"/>
</dbReference>
<proteinExistence type="predicted"/>
<feature type="domain" description="PilZ" evidence="1">
    <location>
        <begin position="85"/>
        <end position="159"/>
    </location>
</feature>
<evidence type="ECO:0000259" key="1">
    <source>
        <dbReference type="Pfam" id="PF07238"/>
    </source>
</evidence>
<evidence type="ECO:0000313" key="3">
    <source>
        <dbReference type="Proteomes" id="UP001501337"/>
    </source>
</evidence>
<comment type="caution">
    <text evidence="2">The sequence shown here is derived from an EMBL/GenBank/DDBJ whole genome shotgun (WGS) entry which is preliminary data.</text>
</comment>
<name>A0ABP7NMN8_9GAMM</name>
<accession>A0ABP7NMN8</accession>
<gene>
    <name evidence="2" type="ORF">GCM10022278_06960</name>
</gene>
<sequence>MAQIEYHAVRSDRDDELSVRPVYYELLTELQKIDVECQRALASLHELPEVNRQIVSLFKLQSRKIDLIARTLALTEDKLDEQRLTEISLSEGGMAFQVGNMQQPGDRLAVKATFLPGYTTMIVHVEIIDVQHEEDGYWVRTAFLDLDEAQRQLIARHILRMQQNERRRYYEDTAEPVITPLDRHHMFRDDDLLG</sequence>
<organism evidence="2 3">
    <name type="scientific">Allohahella marinimesophila</name>
    <dbReference type="NCBI Taxonomy" id="1054972"/>
    <lineage>
        <taxon>Bacteria</taxon>
        <taxon>Pseudomonadati</taxon>
        <taxon>Pseudomonadota</taxon>
        <taxon>Gammaproteobacteria</taxon>
        <taxon>Oceanospirillales</taxon>
        <taxon>Hahellaceae</taxon>
        <taxon>Allohahella</taxon>
    </lineage>
</organism>
<dbReference type="Proteomes" id="UP001501337">
    <property type="component" value="Unassembled WGS sequence"/>
</dbReference>
<protein>
    <submittedName>
        <fullName evidence="2">PilZ domain-containing protein</fullName>
    </submittedName>
</protein>
<keyword evidence="3" id="KW-1185">Reference proteome</keyword>
<dbReference type="Gene3D" id="2.40.10.220">
    <property type="entry name" value="predicted glycosyltransferase like domains"/>
    <property type="match status" value="1"/>
</dbReference>
<dbReference type="EMBL" id="BAABBO010000001">
    <property type="protein sequence ID" value="GAA3950478.1"/>
    <property type="molecule type" value="Genomic_DNA"/>
</dbReference>
<dbReference type="Pfam" id="PF07238">
    <property type="entry name" value="PilZ"/>
    <property type="match status" value="1"/>
</dbReference>
<reference evidence="3" key="1">
    <citation type="journal article" date="2019" name="Int. J. Syst. Evol. Microbiol.">
        <title>The Global Catalogue of Microorganisms (GCM) 10K type strain sequencing project: providing services to taxonomists for standard genome sequencing and annotation.</title>
        <authorList>
            <consortium name="The Broad Institute Genomics Platform"/>
            <consortium name="The Broad Institute Genome Sequencing Center for Infectious Disease"/>
            <person name="Wu L."/>
            <person name="Ma J."/>
        </authorList>
    </citation>
    <scope>NUCLEOTIDE SEQUENCE [LARGE SCALE GENOMIC DNA]</scope>
    <source>
        <strain evidence="3">JCM 17555</strain>
    </source>
</reference>